<dbReference type="GO" id="GO:0009289">
    <property type="term" value="C:pilus"/>
    <property type="evidence" value="ECO:0007669"/>
    <property type="project" value="InterPro"/>
</dbReference>
<dbReference type="InterPro" id="IPR036937">
    <property type="entry name" value="Adhesion_dom_fimbrial_sf"/>
</dbReference>
<evidence type="ECO:0000256" key="1">
    <source>
        <dbReference type="SAM" id="SignalP"/>
    </source>
</evidence>
<name>A0A765T939_ECOLX</name>
<dbReference type="AlphaFoldDB" id="A0A765T939"/>
<reference evidence="2" key="2">
    <citation type="submission" date="2020-02" db="EMBL/GenBank/DDBJ databases">
        <authorList>
            <consortium name="NCBI Pathogen Detection Project"/>
        </authorList>
    </citation>
    <scope>NUCLEOTIDE SEQUENCE</scope>
    <source>
        <strain evidence="2">1839</strain>
    </source>
</reference>
<dbReference type="SUPFAM" id="SSF49401">
    <property type="entry name" value="Bacterial adhesins"/>
    <property type="match status" value="1"/>
</dbReference>
<keyword evidence="1" id="KW-0732">Signal</keyword>
<gene>
    <name evidence="2" type="ORF">GGB84_004882</name>
</gene>
<feature type="signal peptide" evidence="1">
    <location>
        <begin position="1"/>
        <end position="20"/>
    </location>
</feature>
<reference evidence="2" key="1">
    <citation type="journal article" date="2018" name="Genome Biol.">
        <title>SKESA: strategic k-mer extension for scrupulous assemblies.</title>
        <authorList>
            <person name="Souvorov A."/>
            <person name="Agarwala R."/>
            <person name="Lipman D.J."/>
        </authorList>
    </citation>
    <scope>NUCLEOTIDE SEQUENCE [LARGE SCALE GENOMIC DNA]</scope>
    <source>
        <strain evidence="2">1839</strain>
    </source>
</reference>
<proteinExistence type="predicted"/>
<dbReference type="GO" id="GO:0007155">
    <property type="term" value="P:cell adhesion"/>
    <property type="evidence" value="ECO:0007669"/>
    <property type="project" value="InterPro"/>
</dbReference>
<comment type="caution">
    <text evidence="2">The sequence shown here is derived from an EMBL/GenBank/DDBJ whole genome shotgun (WGS) entry which is preliminary data.</text>
</comment>
<feature type="chain" id="PRO_5028436500" evidence="1">
    <location>
        <begin position="21"/>
        <end position="141"/>
    </location>
</feature>
<dbReference type="InterPro" id="IPR008966">
    <property type="entry name" value="Adhesion_dom_sf"/>
</dbReference>
<accession>A0A765T939</accession>
<evidence type="ECO:0000313" key="2">
    <source>
        <dbReference type="EMBL" id="HAG5773082.1"/>
    </source>
</evidence>
<organism evidence="2">
    <name type="scientific">Escherichia coli</name>
    <dbReference type="NCBI Taxonomy" id="562"/>
    <lineage>
        <taxon>Bacteria</taxon>
        <taxon>Pseudomonadati</taxon>
        <taxon>Pseudomonadota</taxon>
        <taxon>Gammaproteobacteria</taxon>
        <taxon>Enterobacterales</taxon>
        <taxon>Enterobacteriaceae</taxon>
        <taxon>Escherichia</taxon>
    </lineage>
</organism>
<sequence>MKNRFLGSIISFGLFSAVNAASQEQKVINAPCDIAPESAVQSIDFGQLSKAHQDTSNISMKKNQNIKPVNCDATELANSYKMKVLFTGTIINSQVKVLGTAGVPILLLFLKPMAIWFPLMALLTLLPNCKQVIASCVTALE</sequence>
<protein>
    <submittedName>
        <fullName evidence="2">Type 1 fimbrial protein</fullName>
    </submittedName>
</protein>
<dbReference type="Gene3D" id="2.60.40.1090">
    <property type="entry name" value="Fimbrial-type adhesion domain"/>
    <property type="match status" value="1"/>
</dbReference>
<dbReference type="EMBL" id="DAAYTU010000066">
    <property type="protein sequence ID" value="HAG5773082.1"/>
    <property type="molecule type" value="Genomic_DNA"/>
</dbReference>